<keyword evidence="5 8" id="KW-0472">Membrane</keyword>
<protein>
    <recommendedName>
        <fullName evidence="8">Gustatory receptor</fullName>
    </recommendedName>
</protein>
<name>A0A182P333_9DIPT</name>
<feature type="transmembrane region" description="Helical" evidence="8">
    <location>
        <begin position="280"/>
        <end position="301"/>
    </location>
</feature>
<dbReference type="Pfam" id="PF08395">
    <property type="entry name" value="7tm_7"/>
    <property type="match status" value="1"/>
</dbReference>
<reference evidence="10" key="1">
    <citation type="submission" date="2013-03" db="EMBL/GenBank/DDBJ databases">
        <title>The Genome Sequence of Anopheles epiroticus epiroticus2.</title>
        <authorList>
            <consortium name="The Broad Institute Genomics Platform"/>
            <person name="Neafsey D.E."/>
            <person name="Howell P."/>
            <person name="Walker B."/>
            <person name="Young S.K."/>
            <person name="Zeng Q."/>
            <person name="Gargeya S."/>
            <person name="Fitzgerald M."/>
            <person name="Haas B."/>
            <person name="Abouelleil A."/>
            <person name="Allen A.W."/>
            <person name="Alvarado L."/>
            <person name="Arachchi H.M."/>
            <person name="Berlin A.M."/>
            <person name="Chapman S.B."/>
            <person name="Gainer-Dewar J."/>
            <person name="Goldberg J."/>
            <person name="Griggs A."/>
            <person name="Gujja S."/>
            <person name="Hansen M."/>
            <person name="Howarth C."/>
            <person name="Imamovic A."/>
            <person name="Ireland A."/>
            <person name="Larimer J."/>
            <person name="McCowan C."/>
            <person name="Murphy C."/>
            <person name="Pearson M."/>
            <person name="Poon T.W."/>
            <person name="Priest M."/>
            <person name="Roberts A."/>
            <person name="Saif S."/>
            <person name="Shea T."/>
            <person name="Sisk P."/>
            <person name="Sykes S."/>
            <person name="Wortman J."/>
            <person name="Nusbaum C."/>
            <person name="Birren B."/>
        </authorList>
    </citation>
    <scope>NUCLEOTIDE SEQUENCE [LARGE SCALE GENOMIC DNA]</scope>
    <source>
        <strain evidence="10">Epiroticus2</strain>
    </source>
</reference>
<dbReference type="GO" id="GO:0043025">
    <property type="term" value="C:neuronal cell body"/>
    <property type="evidence" value="ECO:0007669"/>
    <property type="project" value="TreeGrafter"/>
</dbReference>
<feature type="transmembrane region" description="Helical" evidence="8">
    <location>
        <begin position="69"/>
        <end position="94"/>
    </location>
</feature>
<dbReference type="Proteomes" id="UP000075885">
    <property type="component" value="Unassembled WGS sequence"/>
</dbReference>
<comment type="subcellular location">
    <subcellularLocation>
        <location evidence="1 8">Cell membrane</location>
        <topology evidence="1 8">Multi-pass membrane protein</topology>
    </subcellularLocation>
</comment>
<dbReference type="PANTHER" id="PTHR21143">
    <property type="entry name" value="INVERTEBRATE GUSTATORY RECEPTOR"/>
    <property type="match status" value="1"/>
</dbReference>
<evidence type="ECO:0000313" key="9">
    <source>
        <dbReference type="EnsemblMetazoa" id="AEPI001318-PD"/>
    </source>
</evidence>
<evidence type="ECO:0000256" key="4">
    <source>
        <dbReference type="ARBA" id="ARBA00022989"/>
    </source>
</evidence>
<dbReference type="AlphaFoldDB" id="A0A182P333"/>
<keyword evidence="6 8" id="KW-0675">Receptor</keyword>
<feature type="transmembrane region" description="Helical" evidence="8">
    <location>
        <begin position="36"/>
        <end position="57"/>
    </location>
</feature>
<evidence type="ECO:0000256" key="2">
    <source>
        <dbReference type="ARBA" id="ARBA00022475"/>
    </source>
</evidence>
<dbReference type="GO" id="GO:0030424">
    <property type="term" value="C:axon"/>
    <property type="evidence" value="ECO:0007669"/>
    <property type="project" value="TreeGrafter"/>
</dbReference>
<dbReference type="GO" id="GO:0008049">
    <property type="term" value="P:male courtship behavior"/>
    <property type="evidence" value="ECO:0007669"/>
    <property type="project" value="TreeGrafter"/>
</dbReference>
<evidence type="ECO:0000256" key="6">
    <source>
        <dbReference type="ARBA" id="ARBA00023170"/>
    </source>
</evidence>
<dbReference type="GO" id="GO:0030425">
    <property type="term" value="C:dendrite"/>
    <property type="evidence" value="ECO:0007669"/>
    <property type="project" value="TreeGrafter"/>
</dbReference>
<feature type="transmembrane region" description="Helical" evidence="8">
    <location>
        <begin position="230"/>
        <end position="248"/>
    </location>
</feature>
<dbReference type="STRING" id="199890.A0A182P333"/>
<keyword evidence="10" id="KW-1185">Reference proteome</keyword>
<dbReference type="EnsemblMetazoa" id="AEPI001318-RD">
    <property type="protein sequence ID" value="AEPI001318-PD"/>
    <property type="gene ID" value="AEPI001318"/>
</dbReference>
<evidence type="ECO:0000256" key="7">
    <source>
        <dbReference type="ARBA" id="ARBA00023224"/>
    </source>
</evidence>
<evidence type="ECO:0000256" key="8">
    <source>
        <dbReference type="RuleBase" id="RU363108"/>
    </source>
</evidence>
<dbReference type="GO" id="GO:0050909">
    <property type="term" value="P:sensory perception of taste"/>
    <property type="evidence" value="ECO:0007669"/>
    <property type="project" value="InterPro"/>
</dbReference>
<organism evidence="9 10">
    <name type="scientific">Anopheles epiroticus</name>
    <dbReference type="NCBI Taxonomy" id="199890"/>
    <lineage>
        <taxon>Eukaryota</taxon>
        <taxon>Metazoa</taxon>
        <taxon>Ecdysozoa</taxon>
        <taxon>Arthropoda</taxon>
        <taxon>Hexapoda</taxon>
        <taxon>Insecta</taxon>
        <taxon>Pterygota</taxon>
        <taxon>Neoptera</taxon>
        <taxon>Endopterygota</taxon>
        <taxon>Diptera</taxon>
        <taxon>Nematocera</taxon>
        <taxon>Culicoidea</taxon>
        <taxon>Culicidae</taxon>
        <taxon>Anophelinae</taxon>
        <taxon>Anopheles</taxon>
    </lineage>
</organism>
<feature type="transmembrane region" description="Helical" evidence="8">
    <location>
        <begin position="164"/>
        <end position="188"/>
    </location>
</feature>
<sequence length="396" mass="46365">MSSLVKRYRSLFTGASIMYILPCSYSNRRNVFEISWPNYAALVLNFGFHCACLRLDWDAVNISIGTMSNVTLGVIIIYLVVYAMLLIAFVWNAFYHRDTFVHIFNALFAQDDWLLDWTAKKRIVTTINPATLHNGSIGLLILLAILDGFYIFVFTANSTYFRLYWLLLLRFCGMFLMVELYRACVIVLRERMQQLETLMLHTRQGVRMQVEHSVELFVERFQRYYELMECVNKCFAFPVIHLLLLILLERTVAAYDVYDNYHRLEGMSPWDTFGFVFRQIWQWMYLAIVFMVTISSTLTSIQVEETALCTRHFDDYRLQNTRAAKQIQKFLLKNLHQKKKFSACGFFDIDNTVIYMVFSSIVTYLVILIQFKQLETDLTQSPGSFNVTNNGTTVDP</sequence>
<evidence type="ECO:0000256" key="3">
    <source>
        <dbReference type="ARBA" id="ARBA00022692"/>
    </source>
</evidence>
<keyword evidence="2 8" id="KW-1003">Cell membrane</keyword>
<dbReference type="VEuPathDB" id="VectorBase:AEPI001318"/>
<proteinExistence type="inferred from homology"/>
<dbReference type="GO" id="GO:0007165">
    <property type="term" value="P:signal transduction"/>
    <property type="evidence" value="ECO:0007669"/>
    <property type="project" value="UniProtKB-KW"/>
</dbReference>
<feature type="transmembrane region" description="Helical" evidence="8">
    <location>
        <begin position="131"/>
        <end position="152"/>
    </location>
</feature>
<feature type="transmembrane region" description="Helical" evidence="8">
    <location>
        <begin position="353"/>
        <end position="371"/>
    </location>
</feature>
<evidence type="ECO:0000313" key="10">
    <source>
        <dbReference type="Proteomes" id="UP000075885"/>
    </source>
</evidence>
<evidence type="ECO:0000256" key="1">
    <source>
        <dbReference type="ARBA" id="ARBA00004651"/>
    </source>
</evidence>
<dbReference type="GO" id="GO:0005886">
    <property type="term" value="C:plasma membrane"/>
    <property type="evidence" value="ECO:0007669"/>
    <property type="project" value="UniProtKB-SubCell"/>
</dbReference>
<dbReference type="GO" id="GO:0007635">
    <property type="term" value="P:chemosensory behavior"/>
    <property type="evidence" value="ECO:0007669"/>
    <property type="project" value="TreeGrafter"/>
</dbReference>
<accession>A0A182P333</accession>
<keyword evidence="7 8" id="KW-0807">Transducer</keyword>
<comment type="similarity">
    <text evidence="8">Belongs to the insect chemoreceptor superfamily. Gustatory receptor (GR) family.</text>
</comment>
<keyword evidence="4 8" id="KW-1133">Transmembrane helix</keyword>
<keyword evidence="3 8" id="KW-0812">Transmembrane</keyword>
<dbReference type="PANTHER" id="PTHR21143:SF134">
    <property type="entry name" value="GUSTATORY RECEPTOR"/>
    <property type="match status" value="1"/>
</dbReference>
<comment type="function">
    <text evidence="8">Gustatory receptor which mediates acceptance or avoidance behavior, depending on its substrates.</text>
</comment>
<dbReference type="InterPro" id="IPR013604">
    <property type="entry name" value="7TM_chemorcpt"/>
</dbReference>
<reference evidence="9" key="2">
    <citation type="submission" date="2020-05" db="UniProtKB">
        <authorList>
            <consortium name="EnsemblMetazoa"/>
        </authorList>
    </citation>
    <scope>IDENTIFICATION</scope>
    <source>
        <strain evidence="9">Epiroticus2</strain>
    </source>
</reference>
<evidence type="ECO:0000256" key="5">
    <source>
        <dbReference type="ARBA" id="ARBA00023136"/>
    </source>
</evidence>